<organism evidence="4 5">
    <name type="scientific">Acetonema longum DSM 6540</name>
    <dbReference type="NCBI Taxonomy" id="1009370"/>
    <lineage>
        <taxon>Bacteria</taxon>
        <taxon>Bacillati</taxon>
        <taxon>Bacillota</taxon>
        <taxon>Negativicutes</taxon>
        <taxon>Acetonemataceae</taxon>
        <taxon>Acetonema</taxon>
    </lineage>
</organism>
<keyword evidence="5" id="KW-1185">Reference proteome</keyword>
<feature type="transmembrane region" description="Helical" evidence="2">
    <location>
        <begin position="185"/>
        <end position="206"/>
    </location>
</feature>
<keyword evidence="2" id="KW-1133">Transmembrane helix</keyword>
<dbReference type="Pfam" id="PF13386">
    <property type="entry name" value="DsbD_2"/>
    <property type="match status" value="1"/>
</dbReference>
<dbReference type="Gene3D" id="3.30.70.100">
    <property type="match status" value="1"/>
</dbReference>
<proteinExistence type="predicted"/>
<evidence type="ECO:0000256" key="1">
    <source>
        <dbReference type="ARBA" id="ARBA00022723"/>
    </source>
</evidence>
<feature type="transmembrane region" description="Helical" evidence="2">
    <location>
        <begin position="158"/>
        <end position="179"/>
    </location>
</feature>
<evidence type="ECO:0000313" key="4">
    <source>
        <dbReference type="EMBL" id="EGO65505.1"/>
    </source>
</evidence>
<feature type="transmembrane region" description="Helical" evidence="2">
    <location>
        <begin position="227"/>
        <end position="249"/>
    </location>
</feature>
<dbReference type="EMBL" id="AFGF01000017">
    <property type="protein sequence ID" value="EGO65505.1"/>
    <property type="molecule type" value="Genomic_DNA"/>
</dbReference>
<dbReference type="eggNOG" id="COG2836">
    <property type="taxonomic scope" value="Bacteria"/>
</dbReference>
<evidence type="ECO:0000259" key="3">
    <source>
        <dbReference type="PROSITE" id="PS50846"/>
    </source>
</evidence>
<accession>F7NEU4</accession>
<dbReference type="PROSITE" id="PS01047">
    <property type="entry name" value="HMA_1"/>
    <property type="match status" value="1"/>
</dbReference>
<feature type="transmembrane region" description="Helical" evidence="2">
    <location>
        <begin position="78"/>
        <end position="98"/>
    </location>
</feature>
<dbReference type="Proteomes" id="UP000003240">
    <property type="component" value="Unassembled WGS sequence"/>
</dbReference>
<keyword evidence="2" id="KW-0472">Membrane</keyword>
<dbReference type="Gene3D" id="2.60.40.420">
    <property type="entry name" value="Cupredoxins - blue copper proteins"/>
    <property type="match status" value="1"/>
</dbReference>
<dbReference type="InterPro" id="IPR017969">
    <property type="entry name" value="Heavy-metal-associated_CS"/>
</dbReference>
<dbReference type="GO" id="GO:0046872">
    <property type="term" value="F:metal ion binding"/>
    <property type="evidence" value="ECO:0007669"/>
    <property type="project" value="UniProtKB-KW"/>
</dbReference>
<dbReference type="Pfam" id="PF00403">
    <property type="entry name" value="HMA"/>
    <property type="match status" value="1"/>
</dbReference>
<reference evidence="4 5" key="1">
    <citation type="journal article" date="2011" name="EMBO J.">
        <title>Structural diversity of bacterial flagellar motors.</title>
        <authorList>
            <person name="Chen S."/>
            <person name="Beeby M."/>
            <person name="Murphy G.E."/>
            <person name="Leadbetter J.R."/>
            <person name="Hendrixson D.R."/>
            <person name="Briegel A."/>
            <person name="Li Z."/>
            <person name="Shi J."/>
            <person name="Tocheva E.I."/>
            <person name="Muller A."/>
            <person name="Dobro M.J."/>
            <person name="Jensen G.J."/>
        </authorList>
    </citation>
    <scope>NUCLEOTIDE SEQUENCE [LARGE SCALE GENOMIC DNA]</scope>
    <source>
        <strain evidence="4 5">DSM 6540</strain>
    </source>
</reference>
<evidence type="ECO:0000313" key="5">
    <source>
        <dbReference type="Proteomes" id="UP000003240"/>
    </source>
</evidence>
<dbReference type="SUPFAM" id="SSF55008">
    <property type="entry name" value="HMA, heavy metal-associated domain"/>
    <property type="match status" value="1"/>
</dbReference>
<feature type="transmembrane region" description="Helical" evidence="2">
    <location>
        <begin position="291"/>
        <end position="307"/>
    </location>
</feature>
<protein>
    <submittedName>
        <fullName evidence="4">Heavy metal transport/detoxification protein</fullName>
    </submittedName>
</protein>
<gene>
    <name evidence="4" type="ORF">ALO_02806</name>
</gene>
<name>F7NEU4_9FIRM</name>
<keyword evidence="1" id="KW-0479">Metal-binding</keyword>
<dbReference type="eggNOG" id="COG2608">
    <property type="taxonomic scope" value="Bacteria"/>
</dbReference>
<dbReference type="PROSITE" id="PS50846">
    <property type="entry name" value="HMA_2"/>
    <property type="match status" value="1"/>
</dbReference>
<dbReference type="PANTHER" id="PTHR42208:SF1">
    <property type="entry name" value="HEAVY METAL TRANSPORTER"/>
    <property type="match status" value="1"/>
</dbReference>
<dbReference type="CDD" id="cd00371">
    <property type="entry name" value="HMA"/>
    <property type="match status" value="1"/>
</dbReference>
<feature type="transmembrane region" description="Helical" evidence="2">
    <location>
        <begin position="110"/>
        <end position="133"/>
    </location>
</feature>
<dbReference type="AlphaFoldDB" id="F7NEU4"/>
<evidence type="ECO:0000256" key="2">
    <source>
        <dbReference type="SAM" id="Phobius"/>
    </source>
</evidence>
<dbReference type="STRING" id="1009370.ALO_02806"/>
<dbReference type="eggNOG" id="COG4633">
    <property type="taxonomic scope" value="Bacteria"/>
</dbReference>
<comment type="caution">
    <text evidence="4">The sequence shown here is derived from an EMBL/GenBank/DDBJ whole genome shotgun (WGS) entry which is preliminary data.</text>
</comment>
<feature type="domain" description="HMA" evidence="3">
    <location>
        <begin position="4"/>
        <end position="70"/>
    </location>
</feature>
<sequence length="456" mass="48482">MSLRSITIPVKDMHCTACEGRIENALKNLNGVLMARASFAAAEVTVTYDPALADNAMFAAAIEKSGYSIGKAPRYGKLLGLLLIFTAIFLLGNLTDAYDIDSQLQNNVSYFVLFSIGALTSLHCIGMCGGLMLSQSIRQEAGGQPGTLPALAYNIGRILSYTLLGGAAGALGSVFSLTLAMKAGITLFAGLFMILMGLNMAGLSPFKRFSIRWPWSGYAVQTTRRSPFVVGCLNGLMPCGPLQTMQLYALGTGSAVNGATAMFFFALGTVPFMLTIGSLSGFLSKGHSQKIVKFSGVLVLALGLIMADRGLALSGMELPGLSFFRANTTRQTAAIKAEIKDGVQIIHMAANRQGYVPGILYLQKGLPVQWIIDGEQLNACNNAIIIPALHIEKPLEPGENTVEFMPLNEKEINFSCWMGMIRGVFKVVDDLAAIDVSEEKPLPSSGGCSGSCCVRG</sequence>
<dbReference type="PANTHER" id="PTHR42208">
    <property type="entry name" value="HEAVY METAL TRANSPORTER-RELATED"/>
    <property type="match status" value="1"/>
</dbReference>
<dbReference type="InterPro" id="IPR008972">
    <property type="entry name" value="Cupredoxin"/>
</dbReference>
<dbReference type="InterPro" id="IPR036163">
    <property type="entry name" value="HMA_dom_sf"/>
</dbReference>
<feature type="transmembrane region" description="Helical" evidence="2">
    <location>
        <begin position="261"/>
        <end position="284"/>
    </location>
</feature>
<keyword evidence="2" id="KW-0812">Transmembrane</keyword>
<dbReference type="InterPro" id="IPR006121">
    <property type="entry name" value="HMA_dom"/>
</dbReference>
<dbReference type="RefSeq" id="WP_004092593.1">
    <property type="nucleotide sequence ID" value="NZ_AFGF01000017.1"/>
</dbReference>
<dbReference type="InterPro" id="IPR039447">
    <property type="entry name" value="UreH-like_TM_dom"/>
</dbReference>